<feature type="domain" description="Ribosome-assembly protein 3 C-terminal" evidence="9">
    <location>
        <begin position="129"/>
        <end position="173"/>
    </location>
</feature>
<evidence type="ECO:0000256" key="1">
    <source>
        <dbReference type="ARBA" id="ARBA00003035"/>
    </source>
</evidence>
<name>A0A9W9DM20_9AGAR</name>
<feature type="compositionally biased region" description="Basic residues" evidence="8">
    <location>
        <begin position="1"/>
        <end position="15"/>
    </location>
</feature>
<gene>
    <name evidence="10" type="ORF">J3R30DRAFT_414347</name>
</gene>
<proteinExistence type="inferred from homology"/>
<dbReference type="Pfam" id="PF14615">
    <property type="entry name" value="Rsa3"/>
    <property type="match status" value="1"/>
</dbReference>
<evidence type="ECO:0000256" key="6">
    <source>
        <dbReference type="ARBA" id="ARBA00023242"/>
    </source>
</evidence>
<dbReference type="InterPro" id="IPR028217">
    <property type="entry name" value="Rsa3_C"/>
</dbReference>
<dbReference type="AlphaFoldDB" id="A0A9W9DM20"/>
<feature type="region of interest" description="Disordered" evidence="8">
    <location>
        <begin position="1"/>
        <end position="106"/>
    </location>
</feature>
<feature type="compositionally biased region" description="Polar residues" evidence="8">
    <location>
        <begin position="70"/>
        <end position="79"/>
    </location>
</feature>
<protein>
    <recommendedName>
        <fullName evidence="4">Ribosome assembly protein 3</fullName>
    </recommendedName>
</protein>
<evidence type="ECO:0000256" key="2">
    <source>
        <dbReference type="ARBA" id="ARBA00004604"/>
    </source>
</evidence>
<dbReference type="OrthoDB" id="69550at2759"/>
<dbReference type="PANTHER" id="PTHR28127:SF1">
    <property type="entry name" value="RIBOSOME ASSEMBLY PROTEIN 3"/>
    <property type="match status" value="1"/>
</dbReference>
<evidence type="ECO:0000313" key="11">
    <source>
        <dbReference type="Proteomes" id="UP001150266"/>
    </source>
</evidence>
<comment type="function">
    <text evidence="1">Required for efficient biogenesis of the 60S ribosomal subunit.</text>
</comment>
<dbReference type="PANTHER" id="PTHR28127">
    <property type="entry name" value="RIBOSOME ASSEMBLY PROTEIN 3"/>
    <property type="match status" value="1"/>
</dbReference>
<organism evidence="10 11">
    <name type="scientific">Lentinula aciculospora</name>
    <dbReference type="NCBI Taxonomy" id="153920"/>
    <lineage>
        <taxon>Eukaryota</taxon>
        <taxon>Fungi</taxon>
        <taxon>Dikarya</taxon>
        <taxon>Basidiomycota</taxon>
        <taxon>Agaricomycotina</taxon>
        <taxon>Agaricomycetes</taxon>
        <taxon>Agaricomycetidae</taxon>
        <taxon>Agaricales</taxon>
        <taxon>Marasmiineae</taxon>
        <taxon>Omphalotaceae</taxon>
        <taxon>Lentinula</taxon>
    </lineage>
</organism>
<evidence type="ECO:0000256" key="4">
    <source>
        <dbReference type="ARBA" id="ARBA00015339"/>
    </source>
</evidence>
<dbReference type="EMBL" id="JAOTPV010000012">
    <property type="protein sequence ID" value="KAJ4476203.1"/>
    <property type="molecule type" value="Genomic_DNA"/>
</dbReference>
<dbReference type="Proteomes" id="UP001150266">
    <property type="component" value="Unassembled WGS sequence"/>
</dbReference>
<comment type="similarity">
    <text evidence="3">Belongs to the RSA3 family.</text>
</comment>
<keyword evidence="6" id="KW-0539">Nucleus</keyword>
<dbReference type="InterPro" id="IPR051898">
    <property type="entry name" value="Ribosome_Assembly_3"/>
</dbReference>
<keyword evidence="7" id="KW-0687">Ribonucleoprotein</keyword>
<dbReference type="GO" id="GO:0030687">
    <property type="term" value="C:preribosome, large subunit precursor"/>
    <property type="evidence" value="ECO:0007669"/>
    <property type="project" value="TreeGrafter"/>
</dbReference>
<evidence type="ECO:0000256" key="8">
    <source>
        <dbReference type="SAM" id="MobiDB-lite"/>
    </source>
</evidence>
<dbReference type="GO" id="GO:0000027">
    <property type="term" value="P:ribosomal large subunit assembly"/>
    <property type="evidence" value="ECO:0007669"/>
    <property type="project" value="TreeGrafter"/>
</dbReference>
<sequence>MPARKRPNRKRKRRAVSISSSSSDDSSSSDNDSTVEKRTLSVINAAKTKANQDEESDSDSSSSSSDESHTTTPAPNASSRLDFATEKGLRPRSPSPGPLAPSTLRIPSFLPGKATLDAKESERVLQEKFTKFWMNSIVEGFKDDLEIIRKDPALTTSKLSMLIDSLSSGAEIWISC</sequence>
<evidence type="ECO:0000259" key="9">
    <source>
        <dbReference type="Pfam" id="PF14615"/>
    </source>
</evidence>
<accession>A0A9W9DM20</accession>
<evidence type="ECO:0000256" key="7">
    <source>
        <dbReference type="ARBA" id="ARBA00023274"/>
    </source>
</evidence>
<feature type="compositionally biased region" description="Low complexity" evidence="8">
    <location>
        <begin position="17"/>
        <end position="32"/>
    </location>
</feature>
<keyword evidence="11" id="KW-1185">Reference proteome</keyword>
<evidence type="ECO:0000256" key="5">
    <source>
        <dbReference type="ARBA" id="ARBA00022517"/>
    </source>
</evidence>
<evidence type="ECO:0000256" key="3">
    <source>
        <dbReference type="ARBA" id="ARBA00006256"/>
    </source>
</evidence>
<keyword evidence="5" id="KW-0690">Ribosome biogenesis</keyword>
<evidence type="ECO:0000313" key="10">
    <source>
        <dbReference type="EMBL" id="KAJ4476203.1"/>
    </source>
</evidence>
<reference evidence="10" key="1">
    <citation type="submission" date="2022-08" db="EMBL/GenBank/DDBJ databases">
        <title>A Global Phylogenomic Analysis of the Shiitake Genus Lentinula.</title>
        <authorList>
            <consortium name="DOE Joint Genome Institute"/>
            <person name="Sierra-Patev S."/>
            <person name="Min B."/>
            <person name="Naranjo-Ortiz M."/>
            <person name="Looney B."/>
            <person name="Konkel Z."/>
            <person name="Slot J.C."/>
            <person name="Sakamoto Y."/>
            <person name="Steenwyk J.L."/>
            <person name="Rokas A."/>
            <person name="Carro J."/>
            <person name="Camarero S."/>
            <person name="Ferreira P."/>
            <person name="Molpeceres G."/>
            <person name="Ruiz-Duenas F.J."/>
            <person name="Serrano A."/>
            <person name="Henrissat B."/>
            <person name="Drula E."/>
            <person name="Hughes K.W."/>
            <person name="Mata J.L."/>
            <person name="Ishikawa N.K."/>
            <person name="Vargas-Isla R."/>
            <person name="Ushijima S."/>
            <person name="Smith C.A."/>
            <person name="Ahrendt S."/>
            <person name="Andreopoulos W."/>
            <person name="He G."/>
            <person name="Labutti K."/>
            <person name="Lipzen A."/>
            <person name="Ng V."/>
            <person name="Riley R."/>
            <person name="Sandor L."/>
            <person name="Barry K."/>
            <person name="Martinez A.T."/>
            <person name="Xiao Y."/>
            <person name="Gibbons J.G."/>
            <person name="Terashima K."/>
            <person name="Grigoriev I.V."/>
            <person name="Hibbett D.S."/>
        </authorList>
    </citation>
    <scope>NUCLEOTIDE SEQUENCE</scope>
    <source>
        <strain evidence="10">JLM2183</strain>
    </source>
</reference>
<dbReference type="GO" id="GO:0005730">
    <property type="term" value="C:nucleolus"/>
    <property type="evidence" value="ECO:0007669"/>
    <property type="project" value="UniProtKB-SubCell"/>
</dbReference>
<comment type="subcellular location">
    <subcellularLocation>
        <location evidence="2">Nucleus</location>
        <location evidence="2">Nucleolus</location>
    </subcellularLocation>
</comment>
<comment type="caution">
    <text evidence="10">The sequence shown here is derived from an EMBL/GenBank/DDBJ whole genome shotgun (WGS) entry which is preliminary data.</text>
</comment>